<protein>
    <recommendedName>
        <fullName evidence="2">Protein kinase domain-containing protein</fullName>
    </recommendedName>
</protein>
<dbReference type="GO" id="GO:0005524">
    <property type="term" value="F:ATP binding"/>
    <property type="evidence" value="ECO:0007669"/>
    <property type="project" value="InterPro"/>
</dbReference>
<accession>A0A430M435</accession>
<dbReference type="AlphaFoldDB" id="A0A430M435"/>
<dbReference type="Gene3D" id="1.10.510.10">
    <property type="entry name" value="Transferase(Phosphotransferase) domain 1"/>
    <property type="match status" value="1"/>
</dbReference>
<dbReference type="SUPFAM" id="SSF56112">
    <property type="entry name" value="Protein kinase-like (PK-like)"/>
    <property type="match status" value="1"/>
</dbReference>
<comment type="caution">
    <text evidence="3">The sequence shown here is derived from an EMBL/GenBank/DDBJ whole genome shotgun (WGS) entry which is preliminary data.</text>
</comment>
<proteinExistence type="predicted"/>
<evidence type="ECO:0000313" key="4">
    <source>
        <dbReference type="Proteomes" id="UP000287124"/>
    </source>
</evidence>
<dbReference type="InterPro" id="IPR008271">
    <property type="entry name" value="Ser/Thr_kinase_AS"/>
</dbReference>
<feature type="domain" description="Protein kinase" evidence="2">
    <location>
        <begin position="161"/>
        <end position="482"/>
    </location>
</feature>
<dbReference type="InterPro" id="IPR011009">
    <property type="entry name" value="Kinase-like_dom_sf"/>
</dbReference>
<dbReference type="SMART" id="SM00220">
    <property type="entry name" value="S_TKc"/>
    <property type="match status" value="1"/>
</dbReference>
<dbReference type="PROSITE" id="PS00108">
    <property type="entry name" value="PROTEIN_KINASE_ST"/>
    <property type="match status" value="1"/>
</dbReference>
<organism evidence="3 4">
    <name type="scientific">Fusarium euwallaceae</name>
    <dbReference type="NCBI Taxonomy" id="1147111"/>
    <lineage>
        <taxon>Eukaryota</taxon>
        <taxon>Fungi</taxon>
        <taxon>Dikarya</taxon>
        <taxon>Ascomycota</taxon>
        <taxon>Pezizomycotina</taxon>
        <taxon>Sordariomycetes</taxon>
        <taxon>Hypocreomycetidae</taxon>
        <taxon>Hypocreales</taxon>
        <taxon>Nectriaceae</taxon>
        <taxon>Fusarium</taxon>
        <taxon>Fusarium solani species complex</taxon>
    </lineage>
</organism>
<dbReference type="PANTHER" id="PTHR24359:SF1">
    <property type="entry name" value="INHIBITOR OF NUCLEAR FACTOR KAPPA-B KINASE EPSILON SUBUNIT HOMOLOG 1-RELATED"/>
    <property type="match status" value="1"/>
</dbReference>
<evidence type="ECO:0000313" key="3">
    <source>
        <dbReference type="EMBL" id="RTE82736.1"/>
    </source>
</evidence>
<evidence type="ECO:0000259" key="2">
    <source>
        <dbReference type="PROSITE" id="PS50011"/>
    </source>
</evidence>
<keyword evidence="4" id="KW-1185">Reference proteome</keyword>
<dbReference type="Proteomes" id="UP000287124">
    <property type="component" value="Unassembled WGS sequence"/>
</dbReference>
<evidence type="ECO:0000256" key="1">
    <source>
        <dbReference type="SAM" id="MobiDB-lite"/>
    </source>
</evidence>
<dbReference type="CDD" id="cd00180">
    <property type="entry name" value="PKc"/>
    <property type="match status" value="1"/>
</dbReference>
<dbReference type="Pfam" id="PF00069">
    <property type="entry name" value="Pkinase"/>
    <property type="match status" value="1"/>
</dbReference>
<dbReference type="GO" id="GO:0004674">
    <property type="term" value="F:protein serine/threonine kinase activity"/>
    <property type="evidence" value="ECO:0007669"/>
    <property type="project" value="TreeGrafter"/>
</dbReference>
<dbReference type="PROSITE" id="PS50011">
    <property type="entry name" value="PROTEIN_KINASE_DOM"/>
    <property type="match status" value="1"/>
</dbReference>
<feature type="region of interest" description="Disordered" evidence="1">
    <location>
        <begin position="502"/>
        <end position="523"/>
    </location>
</feature>
<reference evidence="3 4" key="1">
    <citation type="submission" date="2017-06" db="EMBL/GenBank/DDBJ databases">
        <title>Comparative genomic analysis of Ambrosia Fusariam Clade fungi.</title>
        <authorList>
            <person name="Stajich J.E."/>
            <person name="Carrillo J."/>
            <person name="Kijimoto T."/>
            <person name="Eskalen A."/>
            <person name="O'Donnell K."/>
            <person name="Kasson M."/>
        </authorList>
    </citation>
    <scope>NUCLEOTIDE SEQUENCE [LARGE SCALE GENOMIC DNA]</scope>
    <source>
        <strain evidence="3 4">UCR1854</strain>
    </source>
</reference>
<dbReference type="EMBL" id="MIKF01000023">
    <property type="protein sequence ID" value="RTE82736.1"/>
    <property type="molecule type" value="Genomic_DNA"/>
</dbReference>
<dbReference type="InterPro" id="IPR000719">
    <property type="entry name" value="Prot_kinase_dom"/>
</dbReference>
<name>A0A430M435_9HYPO</name>
<sequence length="523" mass="59271">MESLYTRLDESLLTCPLATGLTKFLPADKLDRITLEDIRAELPWTRKLFSPRLSQKIASEAKRVFCILVLMEQSAAMEQLINEGITDEDLPLCRNADDKQDSEYNVLASVGGNKRFLSSISWGQGHHVDQFLQKQWMVQSPIFNKAGSHFVLDKDCSLPLTECRTEQARGGMGVVHKAKIHPAHQRLFQTEDEPFFAIKEIPDKKVFKKEKKNLDMIQELQNKHLITLLASCERSFGDKGSSERESTYYLLFPWADGGTLRDFWEKQDSKVRTPSLIRWALGQILGLVDGIHALHGRNIRHGDIKPQNILVFGGHQGDNSTTLVLADMGVSKFHEKATDLRESATMTAESTISYEAPEADDTIRKQDPRRRRYDMWSAGCMFLEFTVWLVYNNEAVKGFHEQRTDPGDPMSPGNFFAREPKQSAEIHPAVTAAIKHLREHPVCKVGTALGDLVTLISDRLLRIQPEDRTEAPELLNKVKTIVDTATMKKDYLGHRANPPLPIPEFFHHTGHRKPSTSQTTTSY</sequence>
<gene>
    <name evidence="3" type="ORF">BHE90_002733</name>
</gene>
<dbReference type="PANTHER" id="PTHR24359">
    <property type="entry name" value="SERINE/THREONINE-PROTEIN KINASE SBK1"/>
    <property type="match status" value="1"/>
</dbReference>